<dbReference type="EMBL" id="CM043804">
    <property type="protein sequence ID" value="KAI4806906.1"/>
    <property type="molecule type" value="Genomic_DNA"/>
</dbReference>
<accession>A0ACB9W2Z0</accession>
<evidence type="ECO:0000313" key="1">
    <source>
        <dbReference type="EMBL" id="KAI4806906.1"/>
    </source>
</evidence>
<feature type="non-terminal residue" evidence="1">
    <location>
        <position position="1"/>
    </location>
</feature>
<comment type="caution">
    <text evidence="1">The sequence shown here is derived from an EMBL/GenBank/DDBJ whole genome shotgun (WGS) entry which is preliminary data.</text>
</comment>
<proteinExistence type="predicted"/>
<name>A0ACB9W2Z0_CHAAC</name>
<organism evidence="1 2">
    <name type="scientific">Chaenocephalus aceratus</name>
    <name type="common">Blackfin icefish</name>
    <name type="synonym">Chaenichthys aceratus</name>
    <dbReference type="NCBI Taxonomy" id="36190"/>
    <lineage>
        <taxon>Eukaryota</taxon>
        <taxon>Metazoa</taxon>
        <taxon>Chordata</taxon>
        <taxon>Craniata</taxon>
        <taxon>Vertebrata</taxon>
        <taxon>Euteleostomi</taxon>
        <taxon>Actinopterygii</taxon>
        <taxon>Neopterygii</taxon>
        <taxon>Teleostei</taxon>
        <taxon>Neoteleostei</taxon>
        <taxon>Acanthomorphata</taxon>
        <taxon>Eupercaria</taxon>
        <taxon>Perciformes</taxon>
        <taxon>Notothenioidei</taxon>
        <taxon>Channichthyidae</taxon>
        <taxon>Chaenocephalus</taxon>
    </lineage>
</organism>
<dbReference type="Proteomes" id="UP001057452">
    <property type="component" value="Chromosome 20"/>
</dbReference>
<reference evidence="1" key="1">
    <citation type="submission" date="2022-05" db="EMBL/GenBank/DDBJ databases">
        <title>Chromosome-level genome of Chaenocephalus aceratus.</title>
        <authorList>
            <person name="Park H."/>
        </authorList>
    </citation>
    <scope>NUCLEOTIDE SEQUENCE</scope>
    <source>
        <strain evidence="1">KU_202001</strain>
    </source>
</reference>
<sequence>PDSPPWACFPTPGKLGIPGLTFAKGDYLTTSTSSSFREGCLGLATQSHPAGSPCSTFHPERNYVPPHFRRKTVVWCYILETCESCVRERVAWHGSRGPLKVST</sequence>
<gene>
    <name evidence="1" type="ORF">KUCAC02_017696</name>
</gene>
<feature type="non-terminal residue" evidence="1">
    <location>
        <position position="103"/>
    </location>
</feature>
<keyword evidence="2" id="KW-1185">Reference proteome</keyword>
<evidence type="ECO:0000313" key="2">
    <source>
        <dbReference type="Proteomes" id="UP001057452"/>
    </source>
</evidence>
<protein>
    <submittedName>
        <fullName evidence="1">Uncharacterized protein</fullName>
    </submittedName>
</protein>